<dbReference type="GO" id="GO:0008061">
    <property type="term" value="F:chitin binding"/>
    <property type="evidence" value="ECO:0007669"/>
    <property type="project" value="InterPro"/>
</dbReference>
<evidence type="ECO:0000313" key="4">
    <source>
        <dbReference type="EMBL" id="KAF7989676.1"/>
    </source>
</evidence>
<feature type="region of interest" description="Disordered" evidence="1">
    <location>
        <begin position="231"/>
        <end position="276"/>
    </location>
</feature>
<evidence type="ECO:0000256" key="1">
    <source>
        <dbReference type="SAM" id="MobiDB-lite"/>
    </source>
</evidence>
<reference evidence="4 5" key="1">
    <citation type="submission" date="2020-08" db="EMBL/GenBank/DDBJ databases">
        <title>Aphidius gifuensis genome sequencing and assembly.</title>
        <authorList>
            <person name="Du Z."/>
        </authorList>
    </citation>
    <scope>NUCLEOTIDE SEQUENCE [LARGE SCALE GENOMIC DNA]</scope>
    <source>
        <strain evidence="4">YNYX2018</strain>
        <tissue evidence="4">Adults</tissue>
    </source>
</reference>
<feature type="region of interest" description="Disordered" evidence="1">
    <location>
        <begin position="86"/>
        <end position="109"/>
    </location>
</feature>
<dbReference type="PANTHER" id="PTHR22933:SF31">
    <property type="entry name" value="FI18007P1"/>
    <property type="match status" value="1"/>
</dbReference>
<dbReference type="Pfam" id="PF01607">
    <property type="entry name" value="CBM_14"/>
    <property type="match status" value="1"/>
</dbReference>
<dbReference type="PROSITE" id="PS50940">
    <property type="entry name" value="CHIT_BIND_II"/>
    <property type="match status" value="1"/>
</dbReference>
<proteinExistence type="predicted"/>
<keyword evidence="5" id="KW-1185">Reference proteome</keyword>
<sequence length="330" mass="37739">MFRVCLFVGVATVLAQNARSVPFQGKQNGIGPLYTPGLGQLNNGYRDDSYEDNAVTPTPSPSPLFRQPQQPLYRKPTLSADQPIRVAPLGQRGGPPRGGSFVQQNTQQEAEELLEEEKDEPDRLSLLLPQSKFDCVGTPTGYYADEDLNCEVFHYCHDNAKHSWICPEGFTFHQVHLICMPPNGDVMCKKSSQYHFVNEYLYKPLNLQEAESKPNVTLRYSERYFPGDIFTDERESEDYSPSHTPTKRPTHHQNIFINQSPTTPNSLPTAARPTPQNIPQYRVASNQVFRSPEEVNIPLQQRRPLPQQQQQQQQVLRRFPQVRPDEEEFE</sequence>
<dbReference type="InterPro" id="IPR036508">
    <property type="entry name" value="Chitin-bd_dom_sf"/>
</dbReference>
<feature type="region of interest" description="Disordered" evidence="1">
    <location>
        <begin position="292"/>
        <end position="330"/>
    </location>
</feature>
<dbReference type="GO" id="GO:0005576">
    <property type="term" value="C:extracellular region"/>
    <property type="evidence" value="ECO:0007669"/>
    <property type="project" value="InterPro"/>
</dbReference>
<evidence type="ECO:0000256" key="2">
    <source>
        <dbReference type="SAM" id="SignalP"/>
    </source>
</evidence>
<feature type="compositionally biased region" description="Polar residues" evidence="1">
    <location>
        <begin position="252"/>
        <end position="276"/>
    </location>
</feature>
<dbReference type="PANTHER" id="PTHR22933">
    <property type="entry name" value="FI18007P1-RELATED"/>
    <property type="match status" value="1"/>
</dbReference>
<dbReference type="AlphaFoldDB" id="A0A834XP78"/>
<dbReference type="OrthoDB" id="7426044at2759"/>
<feature type="chain" id="PRO_5032323337" description="Chitin-binding type-2 domain-containing protein" evidence="2">
    <location>
        <begin position="21"/>
        <end position="330"/>
    </location>
</feature>
<dbReference type="EMBL" id="JACMRX010000005">
    <property type="protein sequence ID" value="KAF7989676.1"/>
    <property type="molecule type" value="Genomic_DNA"/>
</dbReference>
<dbReference type="InterPro" id="IPR002557">
    <property type="entry name" value="Chitin-bd_dom"/>
</dbReference>
<protein>
    <recommendedName>
        <fullName evidence="3">Chitin-binding type-2 domain-containing protein</fullName>
    </recommendedName>
</protein>
<name>A0A834XP78_APHGI</name>
<feature type="compositionally biased region" description="Low complexity" evidence="1">
    <location>
        <begin position="298"/>
        <end position="322"/>
    </location>
</feature>
<gene>
    <name evidence="4" type="ORF">HCN44_008350</name>
</gene>
<feature type="region of interest" description="Disordered" evidence="1">
    <location>
        <begin position="39"/>
        <end position="69"/>
    </location>
</feature>
<comment type="caution">
    <text evidence="4">The sequence shown here is derived from an EMBL/GenBank/DDBJ whole genome shotgun (WGS) entry which is preliminary data.</text>
</comment>
<organism evidence="4 5">
    <name type="scientific">Aphidius gifuensis</name>
    <name type="common">Parasitoid wasp</name>
    <dbReference type="NCBI Taxonomy" id="684658"/>
    <lineage>
        <taxon>Eukaryota</taxon>
        <taxon>Metazoa</taxon>
        <taxon>Ecdysozoa</taxon>
        <taxon>Arthropoda</taxon>
        <taxon>Hexapoda</taxon>
        <taxon>Insecta</taxon>
        <taxon>Pterygota</taxon>
        <taxon>Neoptera</taxon>
        <taxon>Endopterygota</taxon>
        <taxon>Hymenoptera</taxon>
        <taxon>Apocrita</taxon>
        <taxon>Ichneumonoidea</taxon>
        <taxon>Braconidae</taxon>
        <taxon>Aphidiinae</taxon>
        <taxon>Aphidius</taxon>
    </lineage>
</organism>
<accession>A0A834XP78</accession>
<feature type="signal peptide" evidence="2">
    <location>
        <begin position="1"/>
        <end position="20"/>
    </location>
</feature>
<evidence type="ECO:0000259" key="3">
    <source>
        <dbReference type="PROSITE" id="PS50940"/>
    </source>
</evidence>
<keyword evidence="2" id="KW-0732">Signal</keyword>
<evidence type="ECO:0000313" key="5">
    <source>
        <dbReference type="Proteomes" id="UP000639338"/>
    </source>
</evidence>
<feature type="domain" description="Chitin-binding type-2" evidence="3">
    <location>
        <begin position="132"/>
        <end position="190"/>
    </location>
</feature>
<dbReference type="SUPFAM" id="SSF57625">
    <property type="entry name" value="Invertebrate chitin-binding proteins"/>
    <property type="match status" value="1"/>
</dbReference>
<dbReference type="Proteomes" id="UP000639338">
    <property type="component" value="Unassembled WGS sequence"/>
</dbReference>
<dbReference type="InterPro" id="IPR052976">
    <property type="entry name" value="Scoloptoxin-like"/>
</dbReference>